<sequence>MTLSAFFFRHSLVQCGPPHKKQSSPNFLSRALSLLPPRSASFWACDTSFTYGAFIEHRGQGYDGANNVKSGINGLKALIMNDTPSACYIHCFAHQLQLTLVVVAKDNVDCSSLLKQLGYLLNVIRVSCKLLVIIGNNASNKEDRAKAQVVLYSFESFDVVFTVHLMLFIFRYTSQLSYALQQKDQEIINVMTLKVTNMHRFRIEIFLSFIDLQLQELNNRFDEINMELLTCMASLNFVNSFAAFDKKKILKLAEFYPNEYFMQIEDLRGLSCMLVEKNKHNTHRDVYLLLKLVLIFSVTTTSVEKIFSAISLVKNKLRNSMGDQLSMIV</sequence>
<dbReference type="InterPro" id="IPR055298">
    <property type="entry name" value="AtLOH3-like"/>
</dbReference>
<keyword evidence="2" id="KW-1185">Reference proteome</keyword>
<dbReference type="PANTHER" id="PTHR11697:SF230">
    <property type="entry name" value="ZINC FINGER, MYM DOMAIN CONTAINING 1"/>
    <property type="match status" value="1"/>
</dbReference>
<evidence type="ECO:0000313" key="1">
    <source>
        <dbReference type="EnsemblPlants" id="Kaladp0087s0090.1.v1.1"/>
    </source>
</evidence>
<evidence type="ECO:0000313" key="2">
    <source>
        <dbReference type="Proteomes" id="UP000594263"/>
    </source>
</evidence>
<protein>
    <recommendedName>
        <fullName evidence="3">HAT C-terminal dimerisation domain-containing protein</fullName>
    </recommendedName>
</protein>
<dbReference type="AlphaFoldDB" id="A0A7N0UUG9"/>
<accession>A0A7N0UUG9</accession>
<proteinExistence type="predicted"/>
<evidence type="ECO:0008006" key="3">
    <source>
        <dbReference type="Google" id="ProtNLM"/>
    </source>
</evidence>
<dbReference type="Proteomes" id="UP000594263">
    <property type="component" value="Unplaced"/>
</dbReference>
<organism evidence="1 2">
    <name type="scientific">Kalanchoe fedtschenkoi</name>
    <name type="common">Lavender scallops</name>
    <name type="synonym">South American air plant</name>
    <dbReference type="NCBI Taxonomy" id="63787"/>
    <lineage>
        <taxon>Eukaryota</taxon>
        <taxon>Viridiplantae</taxon>
        <taxon>Streptophyta</taxon>
        <taxon>Embryophyta</taxon>
        <taxon>Tracheophyta</taxon>
        <taxon>Spermatophyta</taxon>
        <taxon>Magnoliopsida</taxon>
        <taxon>eudicotyledons</taxon>
        <taxon>Gunneridae</taxon>
        <taxon>Pentapetalae</taxon>
        <taxon>Saxifragales</taxon>
        <taxon>Crassulaceae</taxon>
        <taxon>Kalanchoe</taxon>
    </lineage>
</organism>
<name>A0A7N0UUG9_KALFE</name>
<dbReference type="PANTHER" id="PTHR11697">
    <property type="entry name" value="GENERAL TRANSCRIPTION FACTOR 2-RELATED ZINC FINGER PROTEIN"/>
    <property type="match status" value="1"/>
</dbReference>
<reference evidence="1" key="1">
    <citation type="submission" date="2021-01" db="UniProtKB">
        <authorList>
            <consortium name="EnsemblPlants"/>
        </authorList>
    </citation>
    <scope>IDENTIFICATION</scope>
</reference>
<dbReference type="Gramene" id="Kaladp0087s0090.1.v1.1">
    <property type="protein sequence ID" value="Kaladp0087s0090.1.v1.1"/>
    <property type="gene ID" value="Kaladp0087s0090.v1.1"/>
</dbReference>
<dbReference type="EnsemblPlants" id="Kaladp0087s0090.1.v1.1">
    <property type="protein sequence ID" value="Kaladp0087s0090.1.v1.1"/>
    <property type="gene ID" value="Kaladp0087s0090.v1.1"/>
</dbReference>